<proteinExistence type="inferred from homology"/>
<feature type="domain" description="FHA" evidence="2">
    <location>
        <begin position="100"/>
        <end position="157"/>
    </location>
</feature>
<protein>
    <submittedName>
        <fullName evidence="3">Fe-S cluster assembly protein SufD</fullName>
    </submittedName>
</protein>
<dbReference type="InterPro" id="IPR037284">
    <property type="entry name" value="SUF_FeS_clus_asmbl_SufBD_sf"/>
</dbReference>
<dbReference type="Pfam" id="PF01458">
    <property type="entry name" value="SUFBD_core"/>
    <property type="match status" value="1"/>
</dbReference>
<reference evidence="3 4" key="1">
    <citation type="submission" date="2017-01" db="EMBL/GenBank/DDBJ databases">
        <authorList>
            <consortium name="Urmite Genomes"/>
        </authorList>
    </citation>
    <scope>NUCLEOTIDE SEQUENCE [LARGE SCALE GENOMIC DNA]</scope>
    <source>
        <strain evidence="3 4">AB57</strain>
    </source>
</reference>
<dbReference type="InterPro" id="IPR055346">
    <property type="entry name" value="Fe-S_cluster_assembly_SufBD"/>
</dbReference>
<evidence type="ECO:0000313" key="4">
    <source>
        <dbReference type="Proteomes" id="UP000240988"/>
    </source>
</evidence>
<evidence type="ECO:0000256" key="1">
    <source>
        <dbReference type="ARBA" id="ARBA00043967"/>
    </source>
</evidence>
<dbReference type="STRING" id="1841860.GCA_900157375_04984"/>
<dbReference type="NCBIfam" id="TIGR01981">
    <property type="entry name" value="sufD"/>
    <property type="match status" value="1"/>
</dbReference>
<dbReference type="RefSeq" id="WP_077089724.1">
    <property type="nucleotide sequence ID" value="NZ_LT721901.1"/>
</dbReference>
<comment type="similarity">
    <text evidence="1">Belongs to the iron-sulfur cluster assembly SufBD family.</text>
</comment>
<gene>
    <name evidence="3" type="ORF">MRAB57_4981</name>
</gene>
<evidence type="ECO:0000313" key="3">
    <source>
        <dbReference type="EMBL" id="SPM37138.1"/>
    </source>
</evidence>
<accession>A0A2U3P087</accession>
<dbReference type="InterPro" id="IPR000825">
    <property type="entry name" value="SUF_FeS_clus_asmbl_SufBD_core"/>
</dbReference>
<sequence length="386" mass="41584">MTAAALNLNKGELFASFDVDAFEVPHGRDEMWRFTPLRRLRGLHDGSAVANGKAAISVSEQPGVQTETVRRGDERLGQGGVPTDRVAAQAFSSFNSATVVTVARDTEVAKPIEIVVTGPGEGAVAYGHLQIRVEELARAIVVVDLRGSGTYADNVEIIVGDSAALGVIWIADWADDMVHVSAHHARLGRDSVLGHVNVTLGGDLVRTSTTVRFTAAGGDAQLLGTYFADDGQHFESRLLVDHAYPNCRSDVLYKGALQGDPDSKRPDAHTVWIGDVLIRAEATGTDTYEANRNLVLTDGARADSVPNLEIETGEIVGAGHASATGRFDDEQVFYLRARGIPEDQARRLIVRGFFAEIIQKIAVASVRDRLTEAIEHELELTEGIKN</sequence>
<evidence type="ECO:0000259" key="2">
    <source>
        <dbReference type="PROSITE" id="PS50006"/>
    </source>
</evidence>
<organism evidence="3 4">
    <name type="scientific">Mycobacterium rhizamassiliense</name>
    <dbReference type="NCBI Taxonomy" id="1841860"/>
    <lineage>
        <taxon>Bacteria</taxon>
        <taxon>Bacillati</taxon>
        <taxon>Actinomycetota</taxon>
        <taxon>Actinomycetes</taxon>
        <taxon>Mycobacteriales</taxon>
        <taxon>Mycobacteriaceae</taxon>
        <taxon>Mycobacterium</taxon>
    </lineage>
</organism>
<dbReference type="SUPFAM" id="SSF101960">
    <property type="entry name" value="Stabilizer of iron transporter SufD"/>
    <property type="match status" value="1"/>
</dbReference>
<dbReference type="OrthoDB" id="9803529at2"/>
<dbReference type="GO" id="GO:0016226">
    <property type="term" value="P:iron-sulfur cluster assembly"/>
    <property type="evidence" value="ECO:0007669"/>
    <property type="project" value="InterPro"/>
</dbReference>
<keyword evidence="4" id="KW-1185">Reference proteome</keyword>
<dbReference type="InterPro" id="IPR011542">
    <property type="entry name" value="SUF_FeS_clus_asmbl_SufD"/>
</dbReference>
<name>A0A2U3P087_9MYCO</name>
<dbReference type="Proteomes" id="UP000240988">
    <property type="component" value="Unassembled WGS sequence"/>
</dbReference>
<dbReference type="PANTHER" id="PTHR43575">
    <property type="entry name" value="PROTEIN ABCI7, CHLOROPLASTIC"/>
    <property type="match status" value="1"/>
</dbReference>
<dbReference type="PROSITE" id="PS50006">
    <property type="entry name" value="FHA_DOMAIN"/>
    <property type="match status" value="1"/>
</dbReference>
<dbReference type="AlphaFoldDB" id="A0A2U3P087"/>
<dbReference type="EMBL" id="FUFA01000005">
    <property type="protein sequence ID" value="SPM37138.1"/>
    <property type="molecule type" value="Genomic_DNA"/>
</dbReference>
<dbReference type="InterPro" id="IPR000253">
    <property type="entry name" value="FHA_dom"/>
</dbReference>
<dbReference type="PANTHER" id="PTHR43575:SF1">
    <property type="entry name" value="PROTEIN ABCI7, CHLOROPLASTIC"/>
    <property type="match status" value="1"/>
</dbReference>